<dbReference type="GO" id="GO:0015818">
    <property type="term" value="P:isoleucine transport"/>
    <property type="evidence" value="ECO:0007669"/>
    <property type="project" value="TreeGrafter"/>
</dbReference>
<keyword evidence="6 9" id="KW-0029">Amino-acid transport</keyword>
<comment type="subcellular location">
    <subcellularLocation>
        <location evidence="1 9">Cell membrane</location>
        <topology evidence="1 9">Multi-pass membrane protein</topology>
    </subcellularLocation>
</comment>
<feature type="transmembrane region" description="Helical" evidence="9">
    <location>
        <begin position="367"/>
        <end position="392"/>
    </location>
</feature>
<keyword evidence="3 9" id="KW-0813">Transport</keyword>
<feature type="transmembrane region" description="Helical" evidence="9">
    <location>
        <begin position="187"/>
        <end position="206"/>
    </location>
</feature>
<name>A0A1M6P3Z9_9FIRM</name>
<keyword evidence="5 9" id="KW-0812">Transmembrane</keyword>
<dbReference type="NCBIfam" id="TIGR00796">
    <property type="entry name" value="livcs"/>
    <property type="match status" value="1"/>
</dbReference>
<feature type="transmembrane region" description="Helical" evidence="9">
    <location>
        <begin position="146"/>
        <end position="167"/>
    </location>
</feature>
<gene>
    <name evidence="10" type="ORF">SAMN02745883_01095</name>
</gene>
<comment type="similarity">
    <text evidence="2 9">Belongs to the branched chain amino acid transporter family.</text>
</comment>
<evidence type="ECO:0000256" key="7">
    <source>
        <dbReference type="ARBA" id="ARBA00022989"/>
    </source>
</evidence>
<keyword evidence="7 9" id="KW-1133">Transmembrane helix</keyword>
<dbReference type="GO" id="GO:0005886">
    <property type="term" value="C:plasma membrane"/>
    <property type="evidence" value="ECO:0007669"/>
    <property type="project" value="UniProtKB-SubCell"/>
</dbReference>
<feature type="transmembrane region" description="Helical" evidence="9">
    <location>
        <begin position="334"/>
        <end position="355"/>
    </location>
</feature>
<comment type="function">
    <text evidence="9">Component of the transport system for branched-chain amino acids.</text>
</comment>
<feature type="transmembrane region" description="Helical" evidence="9">
    <location>
        <begin position="274"/>
        <end position="295"/>
    </location>
</feature>
<feature type="transmembrane region" description="Helical" evidence="9">
    <location>
        <begin position="404"/>
        <end position="423"/>
    </location>
</feature>
<evidence type="ECO:0000256" key="8">
    <source>
        <dbReference type="ARBA" id="ARBA00023136"/>
    </source>
</evidence>
<sequence length="431" mass="45613">MSKKSKDVFVVGMALFAMFFGAGNLIFPPALGLVSGKSWIQCMIGFFLTGIGMPILGILAVSKAGGTINDLGNKINPIFSKILGTVIILAIGPLLAIPRTGATVFEMGVKPIFKNSNSIIFSIIYFGITLFFVIKPSGIVDKIGKFLTPILLLIVSAIMIKGIISPIGTPITTNIEKPFSTGFVEGYQTMDALASIVFGGIIMLSLAEKGYNSKKEQINLTMKAGLIAGIGLAFVYGGLLYIGATSSSIFPTNIHKTNLIIGITEKILGSFGKYGIGLAVSVACLTTSIGLTATVGNYFNNLTNGKLSYKIIVIATTIFSAIFANIGVEQIIKFAVPLLVTVYPIAIVLIIMSLFDNFIKNKGAYSGAVFGALFVSLIDGFSAIGINTSFIGKFMNTLPLSKAGFAWILPAIIGSLISSKLIINKNRHNSI</sequence>
<dbReference type="AlphaFoldDB" id="A0A1M6P3Z9"/>
<evidence type="ECO:0000313" key="10">
    <source>
        <dbReference type="EMBL" id="SHK02623.1"/>
    </source>
</evidence>
<keyword evidence="8 9" id="KW-0472">Membrane</keyword>
<evidence type="ECO:0000256" key="6">
    <source>
        <dbReference type="ARBA" id="ARBA00022970"/>
    </source>
</evidence>
<dbReference type="PANTHER" id="PTHR30588">
    <property type="entry name" value="BRANCHED-CHAIN AMINO ACID TRANSPORT SYSTEM 2 CARRIER PROTEIN"/>
    <property type="match status" value="1"/>
</dbReference>
<dbReference type="InterPro" id="IPR004685">
    <property type="entry name" value="Brnchd-chn_aa_trnsp_Livcs"/>
</dbReference>
<evidence type="ECO:0000256" key="3">
    <source>
        <dbReference type="ARBA" id="ARBA00022448"/>
    </source>
</evidence>
<dbReference type="PANTHER" id="PTHR30588:SF0">
    <property type="entry name" value="BRANCHED-CHAIN AMINO ACID PERMEASE BRNQ"/>
    <property type="match status" value="1"/>
</dbReference>
<feature type="transmembrane region" description="Helical" evidence="9">
    <location>
        <begin position="226"/>
        <end position="244"/>
    </location>
</feature>
<accession>A0A1M6P3Z9</accession>
<dbReference type="GO" id="GO:0015190">
    <property type="term" value="F:L-leucine transmembrane transporter activity"/>
    <property type="evidence" value="ECO:0007669"/>
    <property type="project" value="TreeGrafter"/>
</dbReference>
<dbReference type="GO" id="GO:0015820">
    <property type="term" value="P:L-leucine transport"/>
    <property type="evidence" value="ECO:0007669"/>
    <property type="project" value="TreeGrafter"/>
</dbReference>
<protein>
    <recommendedName>
        <fullName evidence="9">Branched-chain amino acid transport system carrier protein</fullName>
    </recommendedName>
</protein>
<dbReference type="Proteomes" id="UP000184082">
    <property type="component" value="Unassembled WGS sequence"/>
</dbReference>
<dbReference type="RefSeq" id="WP_072966400.1">
    <property type="nucleotide sequence ID" value="NZ_FRAJ01000007.1"/>
</dbReference>
<dbReference type="Pfam" id="PF05525">
    <property type="entry name" value="Branch_AA_trans"/>
    <property type="match status" value="1"/>
</dbReference>
<dbReference type="GO" id="GO:0005304">
    <property type="term" value="F:L-valine transmembrane transporter activity"/>
    <property type="evidence" value="ECO:0007669"/>
    <property type="project" value="TreeGrafter"/>
</dbReference>
<evidence type="ECO:0000256" key="2">
    <source>
        <dbReference type="ARBA" id="ARBA00008540"/>
    </source>
</evidence>
<evidence type="ECO:0000313" key="11">
    <source>
        <dbReference type="Proteomes" id="UP000184082"/>
    </source>
</evidence>
<dbReference type="GO" id="GO:0015188">
    <property type="term" value="F:L-isoleucine transmembrane transporter activity"/>
    <property type="evidence" value="ECO:0007669"/>
    <property type="project" value="TreeGrafter"/>
</dbReference>
<evidence type="ECO:0000256" key="1">
    <source>
        <dbReference type="ARBA" id="ARBA00004651"/>
    </source>
</evidence>
<proteinExistence type="inferred from homology"/>
<keyword evidence="11" id="KW-1185">Reference proteome</keyword>
<evidence type="ECO:0000256" key="4">
    <source>
        <dbReference type="ARBA" id="ARBA00022475"/>
    </source>
</evidence>
<feature type="transmembrane region" description="Helical" evidence="9">
    <location>
        <begin position="307"/>
        <end position="328"/>
    </location>
</feature>
<evidence type="ECO:0000256" key="5">
    <source>
        <dbReference type="ARBA" id="ARBA00022692"/>
    </source>
</evidence>
<feature type="transmembrane region" description="Helical" evidence="9">
    <location>
        <begin position="82"/>
        <end position="98"/>
    </location>
</feature>
<dbReference type="EMBL" id="FRAJ01000007">
    <property type="protein sequence ID" value="SHK02623.1"/>
    <property type="molecule type" value="Genomic_DNA"/>
</dbReference>
<organism evidence="10 11">
    <name type="scientific">Caminicella sporogenes DSM 14501</name>
    <dbReference type="NCBI Taxonomy" id="1121266"/>
    <lineage>
        <taxon>Bacteria</taxon>
        <taxon>Bacillati</taxon>
        <taxon>Bacillota</taxon>
        <taxon>Clostridia</taxon>
        <taxon>Peptostreptococcales</taxon>
        <taxon>Caminicellaceae</taxon>
        <taxon>Caminicella</taxon>
    </lineage>
</organism>
<evidence type="ECO:0000256" key="9">
    <source>
        <dbReference type="RuleBase" id="RU362122"/>
    </source>
</evidence>
<keyword evidence="4" id="KW-1003">Cell membrane</keyword>
<reference evidence="10 11" key="1">
    <citation type="submission" date="2016-11" db="EMBL/GenBank/DDBJ databases">
        <authorList>
            <person name="Jaros S."/>
            <person name="Januszkiewicz K."/>
            <person name="Wedrychowicz H."/>
        </authorList>
    </citation>
    <scope>NUCLEOTIDE SEQUENCE [LARGE SCALE GENOMIC DNA]</scope>
    <source>
        <strain evidence="10 11">DSM 14501</strain>
    </source>
</reference>
<feature type="transmembrane region" description="Helical" evidence="9">
    <location>
        <begin position="118"/>
        <end position="134"/>
    </location>
</feature>
<feature type="transmembrane region" description="Helical" evidence="9">
    <location>
        <begin position="7"/>
        <end position="26"/>
    </location>
</feature>
<feature type="transmembrane region" description="Helical" evidence="9">
    <location>
        <begin position="38"/>
        <end position="61"/>
    </location>
</feature>